<evidence type="ECO:0000256" key="1">
    <source>
        <dbReference type="SAM" id="MobiDB-lite"/>
    </source>
</evidence>
<keyword evidence="3" id="KW-1185">Reference proteome</keyword>
<name>A0A9X3X513_9BACT</name>
<proteinExistence type="predicted"/>
<evidence type="ECO:0000313" key="3">
    <source>
        <dbReference type="Proteomes" id="UP001151081"/>
    </source>
</evidence>
<dbReference type="AlphaFoldDB" id="A0A9X3X513"/>
<dbReference type="EMBL" id="JAGTJJ010000010">
    <property type="protein sequence ID" value="MDC3982870.1"/>
    <property type="molecule type" value="Genomic_DNA"/>
</dbReference>
<feature type="compositionally biased region" description="Gly residues" evidence="1">
    <location>
        <begin position="81"/>
        <end position="93"/>
    </location>
</feature>
<comment type="caution">
    <text evidence="2">The sequence shown here is derived from an EMBL/GenBank/DDBJ whole genome shotgun (WGS) entry which is preliminary data.</text>
</comment>
<gene>
    <name evidence="2" type="ORF">KEG57_20320</name>
</gene>
<evidence type="ECO:0000313" key="2">
    <source>
        <dbReference type="EMBL" id="MDC3982870.1"/>
    </source>
</evidence>
<reference evidence="2 3" key="1">
    <citation type="submission" date="2021-04" db="EMBL/GenBank/DDBJ databases">
        <title>Genome analysis of Polyangium sp.</title>
        <authorList>
            <person name="Li Y."/>
            <person name="Wang J."/>
        </authorList>
    </citation>
    <scope>NUCLEOTIDE SEQUENCE [LARGE SCALE GENOMIC DNA]</scope>
    <source>
        <strain evidence="2 3">SDU14</strain>
    </source>
</reference>
<sequence length="93" mass="9315">MRVRGEAIRAGEPQIMVMVKTNEPSGVEIKRTDMMSSDAGRQEPDAETGNEAEAIAGDPPGSGSPLGRVGGPKEPVDPSDRGGGPGIGGSGGS</sequence>
<protein>
    <submittedName>
        <fullName evidence="2">Uncharacterized protein</fullName>
    </submittedName>
</protein>
<dbReference type="Proteomes" id="UP001151081">
    <property type="component" value="Unassembled WGS sequence"/>
</dbReference>
<organism evidence="2 3">
    <name type="scientific">Polyangium jinanense</name>
    <dbReference type="NCBI Taxonomy" id="2829994"/>
    <lineage>
        <taxon>Bacteria</taxon>
        <taxon>Pseudomonadati</taxon>
        <taxon>Myxococcota</taxon>
        <taxon>Polyangia</taxon>
        <taxon>Polyangiales</taxon>
        <taxon>Polyangiaceae</taxon>
        <taxon>Polyangium</taxon>
    </lineage>
</organism>
<accession>A0A9X3X513</accession>
<dbReference type="RefSeq" id="WP_272421271.1">
    <property type="nucleotide sequence ID" value="NZ_JAGTJJ010000010.1"/>
</dbReference>
<feature type="region of interest" description="Disordered" evidence="1">
    <location>
        <begin position="20"/>
        <end position="93"/>
    </location>
</feature>